<dbReference type="EMBL" id="PYDT01000005">
    <property type="protein sequence ID" value="THU60985.1"/>
    <property type="molecule type" value="Genomic_DNA"/>
</dbReference>
<accession>A0A4S8JGY5</accession>
<comment type="caution">
    <text evidence="1">The sequence shown here is derived from an EMBL/GenBank/DDBJ whole genome shotgun (WGS) entry which is preliminary data.</text>
</comment>
<keyword evidence="2" id="KW-1185">Reference proteome</keyword>
<dbReference type="Proteomes" id="UP000317650">
    <property type="component" value="Chromosome 7"/>
</dbReference>
<sequence>MAPAWTSYQGNLAKAQLRLCFLNIRRVGGQNGSCFQKAVDGGAMVVEDILDGYRERRLNKRLQCLHTLRVCTQTSDIATCMMPACHPASRNFSHPPYLFLGTVSAYKHLPHLLPPSPPSYNTL</sequence>
<protein>
    <submittedName>
        <fullName evidence="1">Uncharacterized protein</fullName>
    </submittedName>
</protein>
<proteinExistence type="predicted"/>
<evidence type="ECO:0000313" key="1">
    <source>
        <dbReference type="EMBL" id="THU60985.1"/>
    </source>
</evidence>
<dbReference type="AlphaFoldDB" id="A0A4S8JGY5"/>
<reference evidence="1 2" key="1">
    <citation type="journal article" date="2019" name="Nat. Plants">
        <title>Genome sequencing of Musa balbisiana reveals subgenome evolution and function divergence in polyploid bananas.</title>
        <authorList>
            <person name="Yao X."/>
        </authorList>
    </citation>
    <scope>NUCLEOTIDE SEQUENCE [LARGE SCALE GENOMIC DNA]</scope>
    <source>
        <strain evidence="2">cv. DH-PKW</strain>
        <tissue evidence="1">Leaves</tissue>
    </source>
</reference>
<gene>
    <name evidence="1" type="ORF">C4D60_Mb07t18510</name>
</gene>
<organism evidence="1 2">
    <name type="scientific">Musa balbisiana</name>
    <name type="common">Banana</name>
    <dbReference type="NCBI Taxonomy" id="52838"/>
    <lineage>
        <taxon>Eukaryota</taxon>
        <taxon>Viridiplantae</taxon>
        <taxon>Streptophyta</taxon>
        <taxon>Embryophyta</taxon>
        <taxon>Tracheophyta</taxon>
        <taxon>Spermatophyta</taxon>
        <taxon>Magnoliopsida</taxon>
        <taxon>Liliopsida</taxon>
        <taxon>Zingiberales</taxon>
        <taxon>Musaceae</taxon>
        <taxon>Musa</taxon>
    </lineage>
</organism>
<evidence type="ECO:0000313" key="2">
    <source>
        <dbReference type="Proteomes" id="UP000317650"/>
    </source>
</evidence>
<name>A0A4S8JGY5_MUSBA</name>